<gene>
    <name evidence="15" type="ORF">JI741_01795</name>
</gene>
<keyword evidence="6" id="KW-0067">ATP-binding</keyword>
<evidence type="ECO:0000256" key="1">
    <source>
        <dbReference type="ARBA" id="ARBA00005446"/>
    </source>
</evidence>
<proteinExistence type="inferred from homology"/>
<dbReference type="InterPro" id="IPR011545">
    <property type="entry name" value="DEAD/DEAH_box_helicase_dom"/>
</dbReference>
<evidence type="ECO:0000259" key="14">
    <source>
        <dbReference type="PROSITE" id="PS51194"/>
    </source>
</evidence>
<evidence type="ECO:0000256" key="8">
    <source>
        <dbReference type="ARBA" id="ARBA00023235"/>
    </source>
</evidence>
<keyword evidence="5 15" id="KW-0347">Helicase</keyword>
<dbReference type="SMART" id="SM00487">
    <property type="entry name" value="DEXDc"/>
    <property type="match status" value="1"/>
</dbReference>
<dbReference type="Pfam" id="PF16124">
    <property type="entry name" value="RecQ_Zn_bind"/>
    <property type="match status" value="1"/>
</dbReference>
<dbReference type="InterPro" id="IPR032284">
    <property type="entry name" value="RecQ_Zn-bd"/>
</dbReference>
<dbReference type="SUPFAM" id="SSF52540">
    <property type="entry name" value="P-loop containing nucleoside triphosphate hydrolases"/>
    <property type="match status" value="1"/>
</dbReference>
<dbReference type="PANTHER" id="PTHR13710">
    <property type="entry name" value="DNA HELICASE RECQ FAMILY MEMBER"/>
    <property type="match status" value="1"/>
</dbReference>
<evidence type="ECO:0000256" key="2">
    <source>
        <dbReference type="ARBA" id="ARBA00022723"/>
    </source>
</evidence>
<dbReference type="PANTHER" id="PTHR13710:SF105">
    <property type="entry name" value="ATP-DEPENDENT DNA HELICASE Q1"/>
    <property type="match status" value="1"/>
</dbReference>
<comment type="caution">
    <text evidence="15">The sequence shown here is derived from an EMBL/GenBank/DDBJ whole genome shotgun (WGS) entry which is preliminary data.</text>
</comment>
<keyword evidence="2" id="KW-0479">Metal-binding</keyword>
<keyword evidence="3" id="KW-0547">Nucleotide-binding</keyword>
<dbReference type="PROSITE" id="PS51192">
    <property type="entry name" value="HELICASE_ATP_BIND_1"/>
    <property type="match status" value="1"/>
</dbReference>
<evidence type="ECO:0000256" key="4">
    <source>
        <dbReference type="ARBA" id="ARBA00022801"/>
    </source>
</evidence>
<evidence type="ECO:0000256" key="6">
    <source>
        <dbReference type="ARBA" id="ARBA00022840"/>
    </source>
</evidence>
<feature type="domain" description="Helicase C-terminal" evidence="14">
    <location>
        <begin position="218"/>
        <end position="364"/>
    </location>
</feature>
<keyword evidence="4" id="KW-0378">Hydrolase</keyword>
<dbReference type="InterPro" id="IPR001650">
    <property type="entry name" value="Helicase_C-like"/>
</dbReference>
<dbReference type="InterPro" id="IPR014001">
    <property type="entry name" value="Helicase_ATP-bd"/>
</dbReference>
<dbReference type="GO" id="GO:0004386">
    <property type="term" value="F:helicase activity"/>
    <property type="evidence" value="ECO:0007669"/>
    <property type="project" value="UniProtKB-KW"/>
</dbReference>
<dbReference type="Proteomes" id="UP000613030">
    <property type="component" value="Unassembled WGS sequence"/>
</dbReference>
<dbReference type="Pfam" id="PF00270">
    <property type="entry name" value="DEAD"/>
    <property type="match status" value="1"/>
</dbReference>
<dbReference type="SMART" id="SM00490">
    <property type="entry name" value="HELICc"/>
    <property type="match status" value="1"/>
</dbReference>
<evidence type="ECO:0000313" key="15">
    <source>
        <dbReference type="EMBL" id="MBL0739927.1"/>
    </source>
</evidence>
<dbReference type="InterPro" id="IPR004589">
    <property type="entry name" value="DNA_helicase_ATP-dep_RecQ"/>
</dbReference>
<keyword evidence="7" id="KW-0238">DNA-binding</keyword>
<dbReference type="NCBIfam" id="TIGR00614">
    <property type="entry name" value="recQ_fam"/>
    <property type="match status" value="1"/>
</dbReference>
<dbReference type="PROSITE" id="PS51194">
    <property type="entry name" value="HELICASE_CTER"/>
    <property type="match status" value="1"/>
</dbReference>
<dbReference type="EC" id="5.6.2.4" evidence="10"/>
<evidence type="ECO:0000256" key="5">
    <source>
        <dbReference type="ARBA" id="ARBA00022806"/>
    </source>
</evidence>
<reference evidence="15 16" key="1">
    <citation type="submission" date="2021-01" db="EMBL/GenBank/DDBJ databases">
        <title>Chryseolinea sp. Jin1 Genome sequencing and assembly.</title>
        <authorList>
            <person name="Kim I."/>
        </authorList>
    </citation>
    <scope>NUCLEOTIDE SEQUENCE [LARGE SCALE GENOMIC DNA]</scope>
    <source>
        <strain evidence="15 16">Jin1</strain>
    </source>
</reference>
<dbReference type="RefSeq" id="WP_202006888.1">
    <property type="nucleotide sequence ID" value="NZ_JAERRB010000001.1"/>
</dbReference>
<dbReference type="InterPro" id="IPR036388">
    <property type="entry name" value="WH-like_DNA-bd_sf"/>
</dbReference>
<comment type="catalytic activity">
    <reaction evidence="9">
        <text>Couples ATP hydrolysis with the unwinding of duplex DNA by translocating in the 3'-5' direction.</text>
        <dbReference type="EC" id="5.6.2.4"/>
    </reaction>
</comment>
<feature type="domain" description="Helicase ATP-binding" evidence="13">
    <location>
        <begin position="25"/>
        <end position="193"/>
    </location>
</feature>
<evidence type="ECO:0000256" key="3">
    <source>
        <dbReference type="ARBA" id="ARBA00022741"/>
    </source>
</evidence>
<evidence type="ECO:0000313" key="16">
    <source>
        <dbReference type="Proteomes" id="UP000613030"/>
    </source>
</evidence>
<organism evidence="15 16">
    <name type="scientific">Chryseolinea lacunae</name>
    <dbReference type="NCBI Taxonomy" id="2801331"/>
    <lineage>
        <taxon>Bacteria</taxon>
        <taxon>Pseudomonadati</taxon>
        <taxon>Bacteroidota</taxon>
        <taxon>Cytophagia</taxon>
        <taxon>Cytophagales</taxon>
        <taxon>Fulvivirgaceae</taxon>
        <taxon>Chryseolinea</taxon>
    </lineage>
</organism>
<protein>
    <recommendedName>
        <fullName evidence="11">ATP-dependent DNA helicase RecQ</fullName>
        <ecNumber evidence="10">5.6.2.4</ecNumber>
    </recommendedName>
    <alternativeName>
        <fullName evidence="12">DNA 3'-5' helicase RecQ</fullName>
    </alternativeName>
</protein>
<dbReference type="EMBL" id="JAERRB010000001">
    <property type="protein sequence ID" value="MBL0739927.1"/>
    <property type="molecule type" value="Genomic_DNA"/>
</dbReference>
<evidence type="ECO:0000256" key="7">
    <source>
        <dbReference type="ARBA" id="ARBA00023125"/>
    </source>
</evidence>
<evidence type="ECO:0000256" key="12">
    <source>
        <dbReference type="ARBA" id="ARBA00044550"/>
    </source>
</evidence>
<evidence type="ECO:0000256" key="10">
    <source>
        <dbReference type="ARBA" id="ARBA00034808"/>
    </source>
</evidence>
<dbReference type="Pfam" id="PF00271">
    <property type="entry name" value="Helicase_C"/>
    <property type="match status" value="1"/>
</dbReference>
<evidence type="ECO:0000256" key="9">
    <source>
        <dbReference type="ARBA" id="ARBA00034617"/>
    </source>
</evidence>
<evidence type="ECO:0000256" key="11">
    <source>
        <dbReference type="ARBA" id="ARBA00044535"/>
    </source>
</evidence>
<comment type="similarity">
    <text evidence="1">Belongs to the helicase family. RecQ subfamily.</text>
</comment>
<accession>A0ABS1KMN9</accession>
<dbReference type="Gene3D" id="1.10.10.10">
    <property type="entry name" value="Winged helix-like DNA-binding domain superfamily/Winged helix DNA-binding domain"/>
    <property type="match status" value="2"/>
</dbReference>
<keyword evidence="16" id="KW-1185">Reference proteome</keyword>
<dbReference type="CDD" id="cd17920">
    <property type="entry name" value="DEXHc_RecQ"/>
    <property type="match status" value="1"/>
</dbReference>
<name>A0ABS1KMN9_9BACT</name>
<dbReference type="Gene3D" id="3.40.50.300">
    <property type="entry name" value="P-loop containing nucleotide triphosphate hydrolases"/>
    <property type="match status" value="2"/>
</dbReference>
<dbReference type="InterPro" id="IPR027417">
    <property type="entry name" value="P-loop_NTPase"/>
</dbReference>
<sequence>METPHTILKQYWNHSQFRPGQEEIIHSVLQGHDTLALLPTGGGKSICFQVPALLREGLCIVVTPLIALMKDQVEQLKRRNIDAVSIHSGMPWREIDILLNNCIYGPIKFLYVSPERLHTELFMERVKQMKVSLIAIDEAHCISQWGYDFRPSYLKIVALREQKPEVPVIALTATATQQVRDDIMDKLAFRKHAGVFQKSFARHNLSFVVRKAEHKERKVLEILTKVNGSAILYVRSRKATQDFAEWLSKKGISASFYHAGLDFEERNRRQEEWIKNEKRVMVATNAFGMGIDKPDVRIVIHLDLPENIESYYQEAGRGGRDGQRAYAVMIYNDADVLNLKTKTEQSQPAPAYLRKIYQALANYYQLAEGSGEGQGYDFDLHDFTERFNVHAAEVYAALKKLEEEGLIQFNESFYSPPRIHLALDKGKLYEFQVAHAQFDAPIKMLLRLFGGELMSGFARISEPLLAKGLKISTAEMVKILKHLDELQVLVYQPVKDKPQLTYLTPRQDAQRLSLNLARMEARRTLIIGKMEAMVAFATTAHRCRMQMIQDYFGEETFNTCGICDVCIQNRKHENMEAYEDLHGEVATVLKKKPMTVEELEEIIAPRDHELFVDVIREMVDDGKLAYDAAWKLRVNEKE</sequence>
<evidence type="ECO:0000259" key="13">
    <source>
        <dbReference type="PROSITE" id="PS51192"/>
    </source>
</evidence>
<keyword evidence="8" id="KW-0413">Isomerase</keyword>